<reference evidence="2 3" key="1">
    <citation type="submission" date="2018-11" db="EMBL/GenBank/DDBJ databases">
        <title>Genome assembly of Steccherinum ochraceum LE-BIN_3174, the white-rot fungus of the Steccherinaceae family (The Residual Polyporoid clade, Polyporales, Basidiomycota).</title>
        <authorList>
            <person name="Fedorova T.V."/>
            <person name="Glazunova O.A."/>
            <person name="Landesman E.O."/>
            <person name="Moiseenko K.V."/>
            <person name="Psurtseva N.V."/>
            <person name="Savinova O.S."/>
            <person name="Shakhova N.V."/>
            <person name="Tyazhelova T.V."/>
            <person name="Vasina D.V."/>
        </authorList>
    </citation>
    <scope>NUCLEOTIDE SEQUENCE [LARGE SCALE GENOMIC DNA]</scope>
    <source>
        <strain evidence="2 3">LE-BIN_3174</strain>
    </source>
</reference>
<keyword evidence="3" id="KW-1185">Reference proteome</keyword>
<comment type="caution">
    <text evidence="2">The sequence shown here is derived from an EMBL/GenBank/DDBJ whole genome shotgun (WGS) entry which is preliminary data.</text>
</comment>
<dbReference type="AlphaFoldDB" id="A0A4R0RH62"/>
<accession>A0A4R0RH62</accession>
<dbReference type="EMBL" id="RWJN01000200">
    <property type="protein sequence ID" value="TCD65075.1"/>
    <property type="molecule type" value="Genomic_DNA"/>
</dbReference>
<keyword evidence="1" id="KW-0732">Signal</keyword>
<sequence length="107" mass="11341">MMLKTTFTILALAVAGASAQICPGFNYGIADLGGQVYRIYDDSCNTIQVVDDSSVNPCTAGQFSCSPPPITITGAEIRGLWYNCRGDPRSGSCNGENINVCCRNDGH</sequence>
<protein>
    <submittedName>
        <fullName evidence="2">Uncharacterized protein</fullName>
    </submittedName>
</protein>
<dbReference type="Proteomes" id="UP000292702">
    <property type="component" value="Unassembled WGS sequence"/>
</dbReference>
<organism evidence="2 3">
    <name type="scientific">Steccherinum ochraceum</name>
    <dbReference type="NCBI Taxonomy" id="92696"/>
    <lineage>
        <taxon>Eukaryota</taxon>
        <taxon>Fungi</taxon>
        <taxon>Dikarya</taxon>
        <taxon>Basidiomycota</taxon>
        <taxon>Agaricomycotina</taxon>
        <taxon>Agaricomycetes</taxon>
        <taxon>Polyporales</taxon>
        <taxon>Steccherinaceae</taxon>
        <taxon>Steccherinum</taxon>
    </lineage>
</organism>
<dbReference type="OrthoDB" id="5348716at2759"/>
<gene>
    <name evidence="2" type="ORF">EIP91_003277</name>
</gene>
<feature type="signal peptide" evidence="1">
    <location>
        <begin position="1"/>
        <end position="19"/>
    </location>
</feature>
<evidence type="ECO:0000313" key="2">
    <source>
        <dbReference type="EMBL" id="TCD65075.1"/>
    </source>
</evidence>
<name>A0A4R0RH62_9APHY</name>
<proteinExistence type="predicted"/>
<evidence type="ECO:0000313" key="3">
    <source>
        <dbReference type="Proteomes" id="UP000292702"/>
    </source>
</evidence>
<feature type="chain" id="PRO_5020738183" evidence="1">
    <location>
        <begin position="20"/>
        <end position="107"/>
    </location>
</feature>
<evidence type="ECO:0000256" key="1">
    <source>
        <dbReference type="SAM" id="SignalP"/>
    </source>
</evidence>